<dbReference type="Pfam" id="PF04909">
    <property type="entry name" value="Amidohydro_2"/>
    <property type="match status" value="1"/>
</dbReference>
<reference evidence="2" key="1">
    <citation type="submission" date="2008-01" db="EMBL/GenBank/DDBJ databases">
        <title>Complete sequence of chromosome of Caulobacter sp. K31.</title>
        <authorList>
            <consortium name="US DOE Joint Genome Institute"/>
            <person name="Copeland A."/>
            <person name="Lucas S."/>
            <person name="Lapidus A."/>
            <person name="Barry K."/>
            <person name="Glavina del Rio T."/>
            <person name="Dalin E."/>
            <person name="Tice H."/>
            <person name="Pitluck S."/>
            <person name="Bruce D."/>
            <person name="Goodwin L."/>
            <person name="Thompson L.S."/>
            <person name="Brettin T."/>
            <person name="Detter J.C."/>
            <person name="Han C."/>
            <person name="Schmutz J."/>
            <person name="Larimer F."/>
            <person name="Land M."/>
            <person name="Hauser L."/>
            <person name="Kyrpides N."/>
            <person name="Kim E."/>
            <person name="Stephens C."/>
            <person name="Richardson P."/>
        </authorList>
    </citation>
    <scope>NUCLEOTIDE SEQUENCE [LARGE SCALE GENOMIC DNA]</scope>
    <source>
        <strain evidence="2">K31</strain>
    </source>
</reference>
<dbReference type="STRING" id="366602.Caul_0502"/>
<dbReference type="eggNOG" id="COG3618">
    <property type="taxonomic scope" value="Bacteria"/>
</dbReference>
<dbReference type="Gene3D" id="3.20.20.140">
    <property type="entry name" value="Metal-dependent hydrolases"/>
    <property type="match status" value="1"/>
</dbReference>
<gene>
    <name evidence="2" type="ordered locus">Caul_0502</name>
</gene>
<name>B0T6L9_CAUSK</name>
<protein>
    <submittedName>
        <fullName evidence="2">Amidohydrolase 2</fullName>
    </submittedName>
</protein>
<dbReference type="KEGG" id="cak:Caul_0502"/>
<dbReference type="HOGENOM" id="CLU_064039_2_1_5"/>
<dbReference type="EMBL" id="CP000927">
    <property type="protein sequence ID" value="ABZ69636.1"/>
    <property type="molecule type" value="Genomic_DNA"/>
</dbReference>
<dbReference type="SUPFAM" id="SSF51556">
    <property type="entry name" value="Metallo-dependent hydrolases"/>
    <property type="match status" value="1"/>
</dbReference>
<keyword evidence="2" id="KW-0378">Hydrolase</keyword>
<evidence type="ECO:0000259" key="1">
    <source>
        <dbReference type="Pfam" id="PF04909"/>
    </source>
</evidence>
<feature type="domain" description="Amidohydrolase-related" evidence="1">
    <location>
        <begin position="45"/>
        <end position="324"/>
    </location>
</feature>
<dbReference type="InterPro" id="IPR052358">
    <property type="entry name" value="Aro_Compnd_Degr_Hydrolases"/>
</dbReference>
<dbReference type="InterPro" id="IPR032466">
    <property type="entry name" value="Metal_Hydrolase"/>
</dbReference>
<proteinExistence type="predicted"/>
<dbReference type="GO" id="GO:0016787">
    <property type="term" value="F:hydrolase activity"/>
    <property type="evidence" value="ECO:0007669"/>
    <property type="project" value="UniProtKB-KW"/>
</dbReference>
<dbReference type="AlphaFoldDB" id="B0T6L9"/>
<dbReference type="PANTHER" id="PTHR35563:SF2">
    <property type="entry name" value="BARREL METAL-DEPENDENT HYDROLASE, PUTATIVE (AFU_ORTHOLOGUE AFUA_1G16240)-RELATED"/>
    <property type="match status" value="1"/>
</dbReference>
<organism evidence="2">
    <name type="scientific">Caulobacter sp. (strain K31)</name>
    <dbReference type="NCBI Taxonomy" id="366602"/>
    <lineage>
        <taxon>Bacteria</taxon>
        <taxon>Pseudomonadati</taxon>
        <taxon>Pseudomonadota</taxon>
        <taxon>Alphaproteobacteria</taxon>
        <taxon>Caulobacterales</taxon>
        <taxon>Caulobacteraceae</taxon>
        <taxon>Caulobacter</taxon>
    </lineage>
</organism>
<dbReference type="InterPro" id="IPR006680">
    <property type="entry name" value="Amidohydro-rel"/>
</dbReference>
<dbReference type="PANTHER" id="PTHR35563">
    <property type="entry name" value="BARREL METAL-DEPENDENT HYDROLASE, PUTATIVE (AFU_ORTHOLOGUE AFUA_1G16240)-RELATED"/>
    <property type="match status" value="1"/>
</dbReference>
<dbReference type="OrthoDB" id="9787654at2"/>
<sequence precursor="true">MITRRDTLALAPGLGAASLLDSQILDPSALTNNRRVGFPMPADACDCHTHVFLDPAEHPFWSGRLYTPPVATTEQLMALHEALGITRTVVVAPSVYGSDMRPTLEAMRVMGSRKARGVSVYSPHTTAAELDSLHDAGMRGMRVNVETAGQVHASEVHEMLATAEAQAASKGWHIQIYARLSVLAEVEETLLGLRVPLVFDHFAGARGSLGPDQAGLAMVLGLVGEGRAYVKLSAPYRLSTQAPDYGDLTWLAQAFIAANPERMLWGSDWPHPGASPRPDYKPDEILQGFAIDDAGVLSRLADWAPDADTRKRILSDNPARLYGFG</sequence>
<accession>B0T6L9</accession>
<evidence type="ECO:0000313" key="2">
    <source>
        <dbReference type="EMBL" id="ABZ69636.1"/>
    </source>
</evidence>